<dbReference type="Proteomes" id="UP000028547">
    <property type="component" value="Unassembled WGS sequence"/>
</dbReference>
<keyword evidence="2" id="KW-0732">Signal</keyword>
<evidence type="ECO:0000313" key="3">
    <source>
        <dbReference type="EMBL" id="KFA90561.1"/>
    </source>
</evidence>
<protein>
    <submittedName>
        <fullName evidence="3">Uncharacterized protein</fullName>
    </submittedName>
</protein>
<feature type="chain" id="PRO_5001781666" evidence="2">
    <location>
        <begin position="23"/>
        <end position="720"/>
    </location>
</feature>
<dbReference type="EMBL" id="JPMI01000201">
    <property type="protein sequence ID" value="KFA90561.1"/>
    <property type="molecule type" value="Genomic_DNA"/>
</dbReference>
<feature type="signal peptide" evidence="2">
    <location>
        <begin position="1"/>
        <end position="22"/>
    </location>
</feature>
<sequence length="720" mass="78295">MPGCRKVTYLLLLGALSSVGCAFPRGAEKNVVVPSPRSGPAEPGLPAAPPSHAQVACAALVRGGGEEFDSERPTTQDRFPKLFELVAEVNRCWEARLVSDADLGRVLQLARRRLVEWYELDARASSAILLGDSTLDDAPPRRGRQSWASIYQFVIARLAELEGPLVNQDVGLTEQLLRVDAQAVRVLDTLQRANGQTPGSSQAQEVEAAVTAFRDQLLAEATAWSEHPRAHHGPVQTAQTMPEVLPSKSWGPNDRIGRVATLVYWITTQWGMHSLELHRGTLGVGFQGYLEAFRRREAHAPLNERLTVAWPMYVHTASITERGTLKRVDEVLQDIVYDNLNLMGYFAMRDAQNTWLMLLPSTPGNPNSQSLTAELAQDRLNQAAHALVYAWETTTSREVRLRNVAALINQADLVFVQPVQTEGAATQEGDPRIPWGARLAELGLCLLNQALFEGPHAPCPPEYAAVEARLAPGEQTWCPQETEVAAPFFDTAPPEALEAYRRVLGTLVVAGTRLTARSQCGVLALLRKQPLASLHADATLLQAAVELVEARQVPLGPRRMGEFLAAAVSRLRMDVSAPCIRLGLSSGCSLPEILQAIKQPPFPDPHGWAKLWHARFCTSAKAGARVLTIAQTRLKGGSGDFTDFVTPLTVHQLNDYRSDFLTAAAACREASVPVEEQTPDMRLPKGAVKSAKPLASRRGTGTPVAREPRGASRSAAAGMP</sequence>
<evidence type="ECO:0000313" key="4">
    <source>
        <dbReference type="Proteomes" id="UP000028547"/>
    </source>
</evidence>
<reference evidence="3 4" key="1">
    <citation type="submission" date="2014-07" db="EMBL/GenBank/DDBJ databases">
        <title>Draft Genome Sequence of Gephyronic Acid Producer, Cystobacter violaceus Strain Cb vi76.</title>
        <authorList>
            <person name="Stevens D.C."/>
            <person name="Young J."/>
            <person name="Carmichael R."/>
            <person name="Tan J."/>
            <person name="Taylor R.E."/>
        </authorList>
    </citation>
    <scope>NUCLEOTIDE SEQUENCE [LARGE SCALE GENOMIC DNA]</scope>
    <source>
        <strain evidence="3 4">Cb vi76</strain>
    </source>
</reference>
<organism evidence="3 4">
    <name type="scientific">Archangium violaceum Cb vi76</name>
    <dbReference type="NCBI Taxonomy" id="1406225"/>
    <lineage>
        <taxon>Bacteria</taxon>
        <taxon>Pseudomonadati</taxon>
        <taxon>Myxococcota</taxon>
        <taxon>Myxococcia</taxon>
        <taxon>Myxococcales</taxon>
        <taxon>Cystobacterineae</taxon>
        <taxon>Archangiaceae</taxon>
        <taxon>Archangium</taxon>
    </lineage>
</organism>
<proteinExistence type="predicted"/>
<evidence type="ECO:0000256" key="1">
    <source>
        <dbReference type="SAM" id="MobiDB-lite"/>
    </source>
</evidence>
<comment type="caution">
    <text evidence="3">The sequence shown here is derived from an EMBL/GenBank/DDBJ whole genome shotgun (WGS) entry which is preliminary data.</text>
</comment>
<accession>A0A084SQ26</accession>
<dbReference type="PROSITE" id="PS51257">
    <property type="entry name" value="PROKAR_LIPOPROTEIN"/>
    <property type="match status" value="1"/>
</dbReference>
<feature type="region of interest" description="Disordered" evidence="1">
    <location>
        <begin position="675"/>
        <end position="720"/>
    </location>
</feature>
<dbReference type="AlphaFoldDB" id="A0A084SQ26"/>
<evidence type="ECO:0000256" key="2">
    <source>
        <dbReference type="SAM" id="SignalP"/>
    </source>
</evidence>
<name>A0A084SQ26_9BACT</name>
<gene>
    <name evidence="3" type="ORF">Q664_27230</name>
</gene>